<dbReference type="RefSeq" id="WP_096428372.1">
    <property type="nucleotide sequence ID" value="NZ_AP018042.1"/>
</dbReference>
<evidence type="ECO:0000256" key="1">
    <source>
        <dbReference type="ARBA" id="ARBA00009091"/>
    </source>
</evidence>
<dbReference type="GO" id="GO:0005829">
    <property type="term" value="C:cytosol"/>
    <property type="evidence" value="ECO:0007669"/>
    <property type="project" value="TreeGrafter"/>
</dbReference>
<evidence type="ECO:0000313" key="3">
    <source>
        <dbReference type="EMBL" id="BAX79469.1"/>
    </source>
</evidence>
<dbReference type="GO" id="GO:0051082">
    <property type="term" value="F:unfolded protein binding"/>
    <property type="evidence" value="ECO:0007669"/>
    <property type="project" value="InterPro"/>
</dbReference>
<accession>A0A1Y1CGG4</accession>
<dbReference type="OrthoDB" id="9788552at2"/>
<gene>
    <name evidence="3" type="ORF">ALGA_1083</name>
</gene>
<dbReference type="Proteomes" id="UP000218267">
    <property type="component" value="Chromosome"/>
</dbReference>
<reference evidence="4" key="2">
    <citation type="journal article" date="2020" name="Antonie Van Leeuwenhoek">
        <title>Labilibaculum antarcticum sp. nov., a novel facultative anaerobic, psychrotorelant bacterium isolated from marine sediment of Antarctica.</title>
        <authorList>
            <person name="Watanabe M."/>
            <person name="Kojima H."/>
            <person name="Fukui M."/>
        </authorList>
    </citation>
    <scope>NUCLEOTIDE SEQUENCE [LARGE SCALE GENOMIC DNA]</scope>
    <source>
        <strain evidence="4">SPP2</strain>
    </source>
</reference>
<dbReference type="GO" id="GO:0050821">
    <property type="term" value="P:protein stabilization"/>
    <property type="evidence" value="ECO:0007669"/>
    <property type="project" value="TreeGrafter"/>
</dbReference>
<dbReference type="InterPro" id="IPR024930">
    <property type="entry name" value="Skp_dom_sf"/>
</dbReference>
<dbReference type="PANTHER" id="PTHR35089">
    <property type="entry name" value="CHAPERONE PROTEIN SKP"/>
    <property type="match status" value="1"/>
</dbReference>
<comment type="similarity">
    <text evidence="1">Belongs to the Skp family.</text>
</comment>
<dbReference type="KEGG" id="mbas:ALGA_1083"/>
<keyword evidence="4" id="KW-1185">Reference proteome</keyword>
<organism evidence="3 4">
    <name type="scientific">Labilibaculum antarcticum</name>
    <dbReference type="NCBI Taxonomy" id="1717717"/>
    <lineage>
        <taxon>Bacteria</taxon>
        <taxon>Pseudomonadati</taxon>
        <taxon>Bacteroidota</taxon>
        <taxon>Bacteroidia</taxon>
        <taxon>Marinilabiliales</taxon>
        <taxon>Marinifilaceae</taxon>
        <taxon>Labilibaculum</taxon>
    </lineage>
</organism>
<dbReference type="AlphaFoldDB" id="A0A1Y1CGG4"/>
<dbReference type="InterPro" id="IPR005632">
    <property type="entry name" value="Chaperone_Skp"/>
</dbReference>
<dbReference type="SMART" id="SM00935">
    <property type="entry name" value="OmpH"/>
    <property type="match status" value="1"/>
</dbReference>
<keyword evidence="2" id="KW-0732">Signal</keyword>
<dbReference type="Gene3D" id="3.30.910.20">
    <property type="entry name" value="Skp domain"/>
    <property type="match status" value="1"/>
</dbReference>
<dbReference type="EMBL" id="AP018042">
    <property type="protein sequence ID" value="BAX79469.1"/>
    <property type="molecule type" value="Genomic_DNA"/>
</dbReference>
<reference evidence="3 4" key="1">
    <citation type="journal article" date="2018" name="Mar. Genomics">
        <title>Complete genome sequence of Marinifilaceae bacterium strain SPP2, isolated from the Antarctic marine sediment.</title>
        <authorList>
            <person name="Watanabe M."/>
            <person name="Kojima H."/>
            <person name="Fukui M."/>
        </authorList>
    </citation>
    <scope>NUCLEOTIDE SEQUENCE [LARGE SCALE GENOMIC DNA]</scope>
    <source>
        <strain evidence="3 4">SPP2</strain>
    </source>
</reference>
<dbReference type="Pfam" id="PF03938">
    <property type="entry name" value="OmpH"/>
    <property type="match status" value="1"/>
</dbReference>
<name>A0A1Y1CGG4_9BACT</name>
<proteinExistence type="inferred from homology"/>
<sequence>MKRLVLIIGCICVLIGNLYSQQRYGFVDTEYILSKMPDYKNAQEQLDQISNNWQIEIEKVASEIKELQTKFRADEVFLSSEMREKREKEIFNKEISAQKLQQKYFGINGDLYKKRQELIKPIQDDIYEAIKEIAKDGTYGMIIDRANGPTIIYSNQKFDLSDKVLYKLGIRTN</sequence>
<evidence type="ECO:0000313" key="4">
    <source>
        <dbReference type="Proteomes" id="UP000218267"/>
    </source>
</evidence>
<protein>
    <recommendedName>
        <fullName evidence="5">Molecular chaperone Skp</fullName>
    </recommendedName>
</protein>
<dbReference type="SUPFAM" id="SSF111384">
    <property type="entry name" value="OmpH-like"/>
    <property type="match status" value="1"/>
</dbReference>
<evidence type="ECO:0000256" key="2">
    <source>
        <dbReference type="ARBA" id="ARBA00022729"/>
    </source>
</evidence>
<evidence type="ECO:0008006" key="5">
    <source>
        <dbReference type="Google" id="ProtNLM"/>
    </source>
</evidence>
<dbReference type="PANTHER" id="PTHR35089:SF1">
    <property type="entry name" value="CHAPERONE PROTEIN SKP"/>
    <property type="match status" value="1"/>
</dbReference>